<dbReference type="AlphaFoldDB" id="A0AAJ1WXE6"/>
<reference evidence="3" key="1">
    <citation type="submission" date="2023-07" db="EMBL/GenBank/DDBJ databases">
        <title>Genomic Encyclopedia of Type Strains, Phase IV (KMG-IV): sequencing the most valuable type-strain genomes for metagenomic binning, comparative biology and taxonomic classification.</title>
        <authorList>
            <person name="Goeker M."/>
        </authorList>
    </citation>
    <scope>NUCLEOTIDE SEQUENCE</scope>
    <source>
        <strain evidence="3">DSM 19569</strain>
    </source>
</reference>
<evidence type="ECO:0000313" key="4">
    <source>
        <dbReference type="Proteomes" id="UP001223420"/>
    </source>
</evidence>
<dbReference type="Gene3D" id="3.40.50.280">
    <property type="entry name" value="Cobalamin-binding domain"/>
    <property type="match status" value="1"/>
</dbReference>
<dbReference type="SUPFAM" id="SSF52242">
    <property type="entry name" value="Cobalamin (vitamin B12)-binding domain"/>
    <property type="match status" value="1"/>
</dbReference>
<feature type="domain" description="B12-binding" evidence="2">
    <location>
        <begin position="174"/>
        <end position="303"/>
    </location>
</feature>
<organism evidence="3 4">
    <name type="scientific">Methylobacterium brachiatum</name>
    <dbReference type="NCBI Taxonomy" id="269660"/>
    <lineage>
        <taxon>Bacteria</taxon>
        <taxon>Pseudomonadati</taxon>
        <taxon>Pseudomonadota</taxon>
        <taxon>Alphaproteobacteria</taxon>
        <taxon>Hyphomicrobiales</taxon>
        <taxon>Methylobacteriaceae</taxon>
        <taxon>Methylobacterium</taxon>
    </lineage>
</organism>
<evidence type="ECO:0000313" key="3">
    <source>
        <dbReference type="EMBL" id="MDQ0543178.1"/>
    </source>
</evidence>
<dbReference type="Pfam" id="PF02310">
    <property type="entry name" value="B12-binding"/>
    <property type="match status" value="1"/>
</dbReference>
<dbReference type="EMBL" id="JAUSWL010000003">
    <property type="protein sequence ID" value="MDQ0543178.1"/>
    <property type="molecule type" value="Genomic_DNA"/>
</dbReference>
<accession>A0AAJ1WXE6</accession>
<protein>
    <submittedName>
        <fullName evidence="3">Methanogenic corrinoid protein MtbC1</fullName>
    </submittedName>
</protein>
<gene>
    <name evidence="3" type="ORF">QO001_002104</name>
</gene>
<proteinExistence type="predicted"/>
<evidence type="ECO:0000256" key="1">
    <source>
        <dbReference type="SAM" id="MobiDB-lite"/>
    </source>
</evidence>
<dbReference type="GO" id="GO:0031419">
    <property type="term" value="F:cobalamin binding"/>
    <property type="evidence" value="ECO:0007669"/>
    <property type="project" value="InterPro"/>
</dbReference>
<dbReference type="PROSITE" id="PS51332">
    <property type="entry name" value="B12_BINDING"/>
    <property type="match status" value="1"/>
</dbReference>
<comment type="caution">
    <text evidence="3">The sequence shown here is derived from an EMBL/GenBank/DDBJ whole genome shotgun (WGS) entry which is preliminary data.</text>
</comment>
<evidence type="ECO:0000259" key="2">
    <source>
        <dbReference type="PROSITE" id="PS51332"/>
    </source>
</evidence>
<dbReference type="InterPro" id="IPR006158">
    <property type="entry name" value="Cobalamin-bd"/>
</dbReference>
<feature type="region of interest" description="Disordered" evidence="1">
    <location>
        <begin position="1"/>
        <end position="49"/>
    </location>
</feature>
<name>A0AAJ1WXE6_9HYPH</name>
<dbReference type="RefSeq" id="WP_230366018.1">
    <property type="nucleotide sequence ID" value="NZ_JAJALK010000004.1"/>
</dbReference>
<sequence length="303" mass="31997">MGDWRHFGERLDPGPVAGGCGTMSDGRSSFADGPRVRHQSIPRPTADDKAVPDALARLVEAEILPRLMLAHRPAGRRAQADRAPSPDEIAAFSALLLAPGPIDLDGQVSALREGGLPLPRLLLDLLAPAARHLGELWEDDVCDFLAVTEALGRLQAVSRRLCAQLEDESVPANGRSVLLLPCPGETHHFGLSIVASFFREAGWDVTTAVPGPGVDPLNLLRTEWFDVVGLSLSCDVFLPALTVTVADVRQASSNPEVRVIVGGPYFARYGGEAGIVGADACAPDGCLAPATAEALLDRRALAC</sequence>
<dbReference type="GO" id="GO:0046872">
    <property type="term" value="F:metal ion binding"/>
    <property type="evidence" value="ECO:0007669"/>
    <property type="project" value="InterPro"/>
</dbReference>
<dbReference type="Proteomes" id="UP001223420">
    <property type="component" value="Unassembled WGS sequence"/>
</dbReference>
<dbReference type="InterPro" id="IPR036724">
    <property type="entry name" value="Cobalamin-bd_sf"/>
</dbReference>
<feature type="compositionally biased region" description="Basic and acidic residues" evidence="1">
    <location>
        <begin position="1"/>
        <end position="12"/>
    </location>
</feature>